<feature type="transmembrane region" description="Helical" evidence="1">
    <location>
        <begin position="122"/>
        <end position="140"/>
    </location>
</feature>
<proteinExistence type="predicted"/>
<accession>A0A2T0B1E5</accession>
<name>A0A2T0B1E5_9CLOT</name>
<keyword evidence="1" id="KW-0472">Membrane</keyword>
<reference evidence="2 3" key="1">
    <citation type="submission" date="2018-03" db="EMBL/GenBank/DDBJ databases">
        <title>Genome sequence of Clostridium liquoris DSM 100320.</title>
        <authorList>
            <person name="Poehlein A."/>
            <person name="Daniel R."/>
        </authorList>
    </citation>
    <scope>NUCLEOTIDE SEQUENCE [LARGE SCALE GENOMIC DNA]</scope>
    <source>
        <strain evidence="2 3">DSM 100320</strain>
    </source>
</reference>
<sequence>MKLKIIERTTICLLAGLLVISGFNMRTLKSLIIVFFPMFLIYLLNILIFNKYPMFLGSFCGSAIYLKSLFGINSCAKVKDNLLEKEKRKLSTTDFINLLLVFIITVLFTFLIYLLFNNGDLGYPFWATSFVFALMVHFKFPKRLFP</sequence>
<dbReference type="AlphaFoldDB" id="A0A2T0B1E5"/>
<evidence type="ECO:0000313" key="2">
    <source>
        <dbReference type="EMBL" id="PRR77437.1"/>
    </source>
</evidence>
<feature type="transmembrane region" description="Helical" evidence="1">
    <location>
        <begin position="6"/>
        <end position="24"/>
    </location>
</feature>
<keyword evidence="1" id="KW-0812">Transmembrane</keyword>
<keyword evidence="1" id="KW-1133">Transmembrane helix</keyword>
<feature type="transmembrane region" description="Helical" evidence="1">
    <location>
        <begin position="31"/>
        <end position="49"/>
    </location>
</feature>
<dbReference type="EMBL" id="PVXO01000064">
    <property type="protein sequence ID" value="PRR77437.1"/>
    <property type="molecule type" value="Genomic_DNA"/>
</dbReference>
<comment type="caution">
    <text evidence="2">The sequence shown here is derived from an EMBL/GenBank/DDBJ whole genome shotgun (WGS) entry which is preliminary data.</text>
</comment>
<evidence type="ECO:0000256" key="1">
    <source>
        <dbReference type="SAM" id="Phobius"/>
    </source>
</evidence>
<keyword evidence="3" id="KW-1185">Reference proteome</keyword>
<gene>
    <name evidence="2" type="ORF">CLLI_23500</name>
</gene>
<feature type="transmembrane region" description="Helical" evidence="1">
    <location>
        <begin position="95"/>
        <end position="116"/>
    </location>
</feature>
<feature type="transmembrane region" description="Helical" evidence="1">
    <location>
        <begin position="55"/>
        <end position="75"/>
    </location>
</feature>
<evidence type="ECO:0000313" key="3">
    <source>
        <dbReference type="Proteomes" id="UP000239706"/>
    </source>
</evidence>
<protein>
    <submittedName>
        <fullName evidence="2">Uncharacterized protein</fullName>
    </submittedName>
</protein>
<dbReference type="RefSeq" id="WP_106064399.1">
    <property type="nucleotide sequence ID" value="NZ_PVXO01000064.1"/>
</dbReference>
<dbReference type="OrthoDB" id="1939865at2"/>
<dbReference type="Proteomes" id="UP000239706">
    <property type="component" value="Unassembled WGS sequence"/>
</dbReference>
<organism evidence="2 3">
    <name type="scientific">Clostridium liquoris</name>
    <dbReference type="NCBI Taxonomy" id="1289519"/>
    <lineage>
        <taxon>Bacteria</taxon>
        <taxon>Bacillati</taxon>
        <taxon>Bacillota</taxon>
        <taxon>Clostridia</taxon>
        <taxon>Eubacteriales</taxon>
        <taxon>Clostridiaceae</taxon>
        <taxon>Clostridium</taxon>
    </lineage>
</organism>